<name>A0ABZ2BC34_9HYPH</name>
<accession>A0ABZ2BC34</accession>
<proteinExistence type="predicted"/>
<reference evidence="1" key="1">
    <citation type="submission" date="2023-08" db="EMBL/GenBank/DDBJ databases">
        <title>Complete genome sequence of Sinorhizobium chiapanecum ITTG S70 isolated from Acaciella angustissima nodules in Chiapas-Mexico.</title>
        <authorList>
            <person name="Rincon-Rosales R."/>
            <person name="Rogel M.A."/>
            <person name="Rincon-Medina C.I."/>
            <person name="Guerrero G."/>
            <person name="Manzano-Gomez L.A."/>
            <person name="Lopez-Lopez A."/>
            <person name="Rincon Molina F.A."/>
            <person name="Martinez-Romero E."/>
        </authorList>
    </citation>
    <scope>NUCLEOTIDE SEQUENCE</scope>
    <source>
        <strain evidence="1">ITTG S70</strain>
    </source>
</reference>
<evidence type="ECO:0008006" key="3">
    <source>
        <dbReference type="Google" id="ProtNLM"/>
    </source>
</evidence>
<dbReference type="Proteomes" id="UP001432360">
    <property type="component" value="Chromosome"/>
</dbReference>
<evidence type="ECO:0000313" key="2">
    <source>
        <dbReference type="Proteomes" id="UP001432360"/>
    </source>
</evidence>
<gene>
    <name evidence="1" type="ORF">RB548_04190</name>
</gene>
<organism evidence="1 2">
    <name type="scientific">Sinorhizobium chiapasense</name>
    <dbReference type="NCBI Taxonomy" id="501572"/>
    <lineage>
        <taxon>Bacteria</taxon>
        <taxon>Pseudomonadati</taxon>
        <taxon>Pseudomonadota</taxon>
        <taxon>Alphaproteobacteria</taxon>
        <taxon>Hyphomicrobiales</taxon>
        <taxon>Rhizobiaceae</taxon>
        <taxon>Sinorhizobium/Ensifer group</taxon>
        <taxon>Sinorhizobium</taxon>
    </lineage>
</organism>
<keyword evidence="2" id="KW-1185">Reference proteome</keyword>
<dbReference type="EMBL" id="CP133148">
    <property type="protein sequence ID" value="WVT04618.1"/>
    <property type="molecule type" value="Genomic_DNA"/>
</dbReference>
<evidence type="ECO:0000313" key="1">
    <source>
        <dbReference type="EMBL" id="WVT04618.1"/>
    </source>
</evidence>
<sequence>MTMFFRYNSFSEFNFAFVGHVDDYGSDITVTLLDGRRCTVHYGRKDEFYKAFGRYKEQCQLVALPPSPLVGD</sequence>
<protein>
    <recommendedName>
        <fullName evidence="3">KTSC domain-containing protein</fullName>
    </recommendedName>
</protein>
<dbReference type="RefSeq" id="WP_331373779.1">
    <property type="nucleotide sequence ID" value="NZ_CP133148.1"/>
</dbReference>